<name>A0AAV1S262_9ROSI</name>
<protein>
    <submittedName>
        <fullName evidence="3">Uncharacterized protein</fullName>
    </submittedName>
</protein>
<proteinExistence type="predicted"/>
<dbReference type="AlphaFoldDB" id="A0AAV1S262"/>
<gene>
    <name evidence="3" type="ORF">DCAF_LOCUS18179</name>
</gene>
<feature type="coiled-coil region" evidence="1">
    <location>
        <begin position="13"/>
        <end position="93"/>
    </location>
</feature>
<keyword evidence="4" id="KW-1185">Reference proteome</keyword>
<comment type="caution">
    <text evidence="3">The sequence shown here is derived from an EMBL/GenBank/DDBJ whole genome shotgun (WGS) entry which is preliminary data.</text>
</comment>
<reference evidence="3 4" key="1">
    <citation type="submission" date="2024-01" db="EMBL/GenBank/DDBJ databases">
        <authorList>
            <person name="Waweru B."/>
        </authorList>
    </citation>
    <scope>NUCLEOTIDE SEQUENCE [LARGE SCALE GENOMIC DNA]</scope>
</reference>
<accession>A0AAV1S262</accession>
<evidence type="ECO:0000256" key="1">
    <source>
        <dbReference type="SAM" id="Coils"/>
    </source>
</evidence>
<dbReference type="EMBL" id="CAWUPB010001168">
    <property type="protein sequence ID" value="CAK7345328.1"/>
    <property type="molecule type" value="Genomic_DNA"/>
</dbReference>
<feature type="region of interest" description="Disordered" evidence="2">
    <location>
        <begin position="112"/>
        <end position="131"/>
    </location>
</feature>
<keyword evidence="1" id="KW-0175">Coiled coil</keyword>
<organism evidence="3 4">
    <name type="scientific">Dovyalis caffra</name>
    <dbReference type="NCBI Taxonomy" id="77055"/>
    <lineage>
        <taxon>Eukaryota</taxon>
        <taxon>Viridiplantae</taxon>
        <taxon>Streptophyta</taxon>
        <taxon>Embryophyta</taxon>
        <taxon>Tracheophyta</taxon>
        <taxon>Spermatophyta</taxon>
        <taxon>Magnoliopsida</taxon>
        <taxon>eudicotyledons</taxon>
        <taxon>Gunneridae</taxon>
        <taxon>Pentapetalae</taxon>
        <taxon>rosids</taxon>
        <taxon>fabids</taxon>
        <taxon>Malpighiales</taxon>
        <taxon>Salicaceae</taxon>
        <taxon>Flacourtieae</taxon>
        <taxon>Dovyalis</taxon>
    </lineage>
</organism>
<dbReference type="Proteomes" id="UP001314170">
    <property type="component" value="Unassembled WGS sequence"/>
</dbReference>
<evidence type="ECO:0000256" key="2">
    <source>
        <dbReference type="SAM" id="MobiDB-lite"/>
    </source>
</evidence>
<evidence type="ECO:0000313" key="3">
    <source>
        <dbReference type="EMBL" id="CAK7345328.1"/>
    </source>
</evidence>
<evidence type="ECO:0000313" key="4">
    <source>
        <dbReference type="Proteomes" id="UP001314170"/>
    </source>
</evidence>
<sequence>MKFGDGHGTSDDVDRLLKERNSLNNQVLLQEEEMRNLRNMLAQEVEENRKLQSRLAQEVKENRNLQSLWAQDVKEIRNLKSMLAEEAKEARKLHGPTGKIRKLFNLVPSTRETNLTGATHSVGRTPKRQGL</sequence>